<evidence type="ECO:0000256" key="5">
    <source>
        <dbReference type="ARBA" id="ARBA00022771"/>
    </source>
</evidence>
<dbReference type="STRING" id="983966.A0A1E4S8M4"/>
<feature type="domain" description="C2H2-type" evidence="13">
    <location>
        <begin position="458"/>
        <end position="485"/>
    </location>
</feature>
<dbReference type="EMBL" id="KV453925">
    <property type="protein sequence ID" value="ODV75828.1"/>
    <property type="molecule type" value="Genomic_DNA"/>
</dbReference>
<evidence type="ECO:0000256" key="7">
    <source>
        <dbReference type="ARBA" id="ARBA00023015"/>
    </source>
</evidence>
<proteinExistence type="inferred from homology"/>
<dbReference type="SUPFAM" id="SSF57667">
    <property type="entry name" value="beta-beta-alpha zinc fingers"/>
    <property type="match status" value="2"/>
</dbReference>
<accession>A0A1E4S8M4</accession>
<keyword evidence="7" id="KW-0805">Transcription regulation</keyword>
<dbReference type="RefSeq" id="XP_020072867.1">
    <property type="nucleotide sequence ID" value="XM_020213231.1"/>
</dbReference>
<dbReference type="GO" id="GO:0005634">
    <property type="term" value="C:nucleus"/>
    <property type="evidence" value="ECO:0007669"/>
    <property type="project" value="UniProtKB-SubCell"/>
</dbReference>
<feature type="domain" description="C2H2-type" evidence="13">
    <location>
        <begin position="518"/>
        <end position="545"/>
    </location>
</feature>
<dbReference type="PROSITE" id="PS00028">
    <property type="entry name" value="ZINC_FINGER_C2H2_1"/>
    <property type="match status" value="3"/>
</dbReference>
<dbReference type="Pfam" id="PF00096">
    <property type="entry name" value="zf-C2H2"/>
    <property type="match status" value="3"/>
</dbReference>
<keyword evidence="15" id="KW-1185">Reference proteome</keyword>
<organism evidence="14 15">
    <name type="scientific">Cyberlindnera jadinii (strain ATCC 18201 / CBS 1600 / BCRC 20928 / JCM 3617 / NBRC 0987 / NRRL Y-1542)</name>
    <name type="common">Torula yeast</name>
    <name type="synonym">Candida utilis</name>
    <dbReference type="NCBI Taxonomy" id="983966"/>
    <lineage>
        <taxon>Eukaryota</taxon>
        <taxon>Fungi</taxon>
        <taxon>Dikarya</taxon>
        <taxon>Ascomycota</taxon>
        <taxon>Saccharomycotina</taxon>
        <taxon>Saccharomycetes</taxon>
        <taxon>Phaffomycetales</taxon>
        <taxon>Phaffomycetaceae</taxon>
        <taxon>Cyberlindnera</taxon>
    </lineage>
</organism>
<feature type="region of interest" description="Disordered" evidence="12">
    <location>
        <begin position="1"/>
        <end position="25"/>
    </location>
</feature>
<keyword evidence="4" id="KW-0677">Repeat</keyword>
<dbReference type="GO" id="GO:0000978">
    <property type="term" value="F:RNA polymerase II cis-regulatory region sequence-specific DNA binding"/>
    <property type="evidence" value="ECO:0007669"/>
    <property type="project" value="TreeGrafter"/>
</dbReference>
<dbReference type="Proteomes" id="UP000094389">
    <property type="component" value="Unassembled WGS sequence"/>
</dbReference>
<feature type="domain" description="C2H2-type" evidence="13">
    <location>
        <begin position="546"/>
        <end position="583"/>
    </location>
</feature>
<evidence type="ECO:0000256" key="1">
    <source>
        <dbReference type="ARBA" id="ARBA00004123"/>
    </source>
</evidence>
<evidence type="ECO:0000256" key="6">
    <source>
        <dbReference type="ARBA" id="ARBA00022833"/>
    </source>
</evidence>
<dbReference type="InterPro" id="IPR013087">
    <property type="entry name" value="Znf_C2H2_type"/>
</dbReference>
<keyword evidence="10" id="KW-0539">Nucleus</keyword>
<dbReference type="PANTHER" id="PTHR24388:SF54">
    <property type="entry name" value="PROTEIN ESCARGOT"/>
    <property type="match status" value="1"/>
</dbReference>
<feature type="compositionally biased region" description="Basic and acidic residues" evidence="12">
    <location>
        <begin position="398"/>
        <end position="407"/>
    </location>
</feature>
<evidence type="ECO:0000256" key="3">
    <source>
        <dbReference type="ARBA" id="ARBA00022723"/>
    </source>
</evidence>
<evidence type="ECO:0000259" key="13">
    <source>
        <dbReference type="PROSITE" id="PS50157"/>
    </source>
</evidence>
<keyword evidence="5 11" id="KW-0863">Zinc-finger</keyword>
<dbReference type="OrthoDB" id="3981033at2759"/>
<dbReference type="GO" id="GO:0000981">
    <property type="term" value="F:DNA-binding transcription factor activity, RNA polymerase II-specific"/>
    <property type="evidence" value="ECO:0007669"/>
    <property type="project" value="TreeGrafter"/>
</dbReference>
<dbReference type="InterPro" id="IPR050527">
    <property type="entry name" value="Snail/Krueppel_Znf"/>
</dbReference>
<evidence type="ECO:0000256" key="4">
    <source>
        <dbReference type="ARBA" id="ARBA00022737"/>
    </source>
</evidence>
<evidence type="ECO:0000256" key="12">
    <source>
        <dbReference type="SAM" id="MobiDB-lite"/>
    </source>
</evidence>
<dbReference type="AlphaFoldDB" id="A0A1E4S8M4"/>
<keyword evidence="8" id="KW-0238">DNA-binding</keyword>
<evidence type="ECO:0000313" key="14">
    <source>
        <dbReference type="EMBL" id="ODV75828.1"/>
    </source>
</evidence>
<reference evidence="14 15" key="1">
    <citation type="journal article" date="2016" name="Proc. Natl. Acad. Sci. U.S.A.">
        <title>Comparative genomics of biotechnologically important yeasts.</title>
        <authorList>
            <person name="Riley R."/>
            <person name="Haridas S."/>
            <person name="Wolfe K.H."/>
            <person name="Lopes M.R."/>
            <person name="Hittinger C.T."/>
            <person name="Goeker M."/>
            <person name="Salamov A.A."/>
            <person name="Wisecaver J.H."/>
            <person name="Long T.M."/>
            <person name="Calvey C.H."/>
            <person name="Aerts A.L."/>
            <person name="Barry K.W."/>
            <person name="Choi C."/>
            <person name="Clum A."/>
            <person name="Coughlan A.Y."/>
            <person name="Deshpande S."/>
            <person name="Douglass A.P."/>
            <person name="Hanson S.J."/>
            <person name="Klenk H.-P."/>
            <person name="LaButti K.M."/>
            <person name="Lapidus A."/>
            <person name="Lindquist E.A."/>
            <person name="Lipzen A.M."/>
            <person name="Meier-Kolthoff J.P."/>
            <person name="Ohm R.A."/>
            <person name="Otillar R.P."/>
            <person name="Pangilinan J.L."/>
            <person name="Peng Y."/>
            <person name="Rokas A."/>
            <person name="Rosa C.A."/>
            <person name="Scheuner C."/>
            <person name="Sibirny A.A."/>
            <person name="Slot J.C."/>
            <person name="Stielow J.B."/>
            <person name="Sun H."/>
            <person name="Kurtzman C.P."/>
            <person name="Blackwell M."/>
            <person name="Grigoriev I.V."/>
            <person name="Jeffries T.W."/>
        </authorList>
    </citation>
    <scope>NUCLEOTIDE SEQUENCE [LARGE SCALE GENOMIC DNA]</scope>
    <source>
        <strain evidence="15">ATCC 18201 / CBS 1600 / BCRC 20928 / JCM 3617 / NBRC 0987 / NRRL Y-1542</strain>
    </source>
</reference>
<name>A0A1E4S8M4_CYBJN</name>
<dbReference type="SMART" id="SM00355">
    <property type="entry name" value="ZnF_C2H2"/>
    <property type="match status" value="3"/>
</dbReference>
<feature type="domain" description="C2H2-type" evidence="13">
    <location>
        <begin position="486"/>
        <end position="517"/>
    </location>
</feature>
<dbReference type="GO" id="GO:0008270">
    <property type="term" value="F:zinc ion binding"/>
    <property type="evidence" value="ECO:0007669"/>
    <property type="project" value="UniProtKB-KW"/>
</dbReference>
<comment type="subcellular location">
    <subcellularLocation>
        <location evidence="1">Nucleus</location>
    </subcellularLocation>
</comment>
<keyword evidence="9" id="KW-0804">Transcription</keyword>
<dbReference type="PANTHER" id="PTHR24388">
    <property type="entry name" value="ZINC FINGER PROTEIN"/>
    <property type="match status" value="1"/>
</dbReference>
<evidence type="ECO:0000256" key="8">
    <source>
        <dbReference type="ARBA" id="ARBA00023125"/>
    </source>
</evidence>
<dbReference type="FunFam" id="3.30.160.60:FF:000145">
    <property type="entry name" value="Zinc finger protein 574"/>
    <property type="match status" value="1"/>
</dbReference>
<dbReference type="FunFam" id="3.30.160.60:FF:000100">
    <property type="entry name" value="Zinc finger 45-like"/>
    <property type="match status" value="1"/>
</dbReference>
<protein>
    <recommendedName>
        <fullName evidence="13">C2H2-type domain-containing protein</fullName>
    </recommendedName>
</protein>
<feature type="compositionally biased region" description="Low complexity" evidence="12">
    <location>
        <begin position="306"/>
        <end position="326"/>
    </location>
</feature>
<sequence>MVINNNIADHLNGDPKRSNAPPIRQDDSLFDQFFQLSPGTTEASPGPHSDVPVSHTTHNQFTSGLMGTSTDGDALNSQRYPNLNLELTSNTSFITPQPVQYSQTSTNDAYSSINVPNEGTSKELSQNLDWITEAESNTHNINFGMPVEQSFLPPASVPSTASVSTPPFIISTPPTDENPSAQYPNFNINQQQVIGDQSNFLQPNFQGSQFEQLRQLSNAGSLSDLSSVDGGSPYLSAYSGSNYGGDDVHSNVLLEDLNGDSTEQNPQIDFLSLQLDSLSQNGVLPVTPVTISVDEAPEDVAERTPSLFSSNASSRNNSPNHSRNGSMHSTTIKSGHFSDLLSPDMGESYNNSHGGSNSSDNGSVSGEIELLRPDSHKEMRAGRQRRHSTSRSNSGSVSRERSPSVNREKMLELASTNEATATTQKNPAIFCCHLCDKRFTRKSNLSSHLRTHTNERPYVCTVCSRTFVRQHDMNRHMALHSGEKKYECRGTLKDGVTKFTRNYNLNSHLRTHANERPFECTLCHRTFVRQYDMNRHMALHSGEKKYECRGTLKDGVTVWGCGKRFARTDALGRHFKTEAGKECIRPLVEENERERMAQKEANPEQIEEKS</sequence>
<dbReference type="InterPro" id="IPR036236">
    <property type="entry name" value="Znf_C2H2_sf"/>
</dbReference>
<dbReference type="PROSITE" id="PS50157">
    <property type="entry name" value="ZINC_FINGER_C2H2_2"/>
    <property type="match status" value="5"/>
</dbReference>
<dbReference type="FunFam" id="3.30.160.60:FF:001156">
    <property type="entry name" value="Zinc finger protein 407"/>
    <property type="match status" value="1"/>
</dbReference>
<feature type="region of interest" description="Disordered" evidence="12">
    <location>
        <begin position="295"/>
        <end position="407"/>
    </location>
</feature>
<gene>
    <name evidence="14" type="ORF">CYBJADRAFT_145326</name>
</gene>
<feature type="compositionally biased region" description="Basic and acidic residues" evidence="12">
    <location>
        <begin position="369"/>
        <end position="381"/>
    </location>
</feature>
<evidence type="ECO:0000256" key="2">
    <source>
        <dbReference type="ARBA" id="ARBA00006991"/>
    </source>
</evidence>
<feature type="compositionally biased region" description="Low complexity" evidence="12">
    <location>
        <begin position="348"/>
        <end position="366"/>
    </location>
</feature>
<evidence type="ECO:0000256" key="9">
    <source>
        <dbReference type="ARBA" id="ARBA00023163"/>
    </source>
</evidence>
<keyword evidence="3" id="KW-0479">Metal-binding</keyword>
<evidence type="ECO:0000256" key="10">
    <source>
        <dbReference type="ARBA" id="ARBA00023242"/>
    </source>
</evidence>
<feature type="domain" description="C2H2-type" evidence="13">
    <location>
        <begin position="430"/>
        <end position="457"/>
    </location>
</feature>
<dbReference type="GeneID" id="30987627"/>
<evidence type="ECO:0000256" key="11">
    <source>
        <dbReference type="PROSITE-ProRule" id="PRU00042"/>
    </source>
</evidence>
<evidence type="ECO:0000313" key="15">
    <source>
        <dbReference type="Proteomes" id="UP000094389"/>
    </source>
</evidence>
<dbReference type="Gene3D" id="3.30.160.60">
    <property type="entry name" value="Classic Zinc Finger"/>
    <property type="match status" value="5"/>
</dbReference>
<comment type="similarity">
    <text evidence="2">Belongs to the krueppel C2H2-type zinc-finger protein family.</text>
</comment>
<keyword evidence="6" id="KW-0862">Zinc</keyword>